<evidence type="ECO:0000313" key="7">
    <source>
        <dbReference type="Proteomes" id="UP001207440"/>
    </source>
</evidence>
<feature type="domain" description="Prohead serine protease" evidence="5">
    <location>
        <begin position="45"/>
        <end position="127"/>
    </location>
</feature>
<gene>
    <name evidence="6" type="ORF">OKE68_04330</name>
</gene>
<accession>A0AAP3AKF5</accession>
<organism evidence="6 7">
    <name type="scientific">Riemerella anatipestifer</name>
    <name type="common">Moraxella anatipestifer</name>
    <dbReference type="NCBI Taxonomy" id="34085"/>
    <lineage>
        <taxon>Bacteria</taxon>
        <taxon>Pseudomonadati</taxon>
        <taxon>Bacteroidota</taxon>
        <taxon>Flavobacteriia</taxon>
        <taxon>Flavobacteriales</taxon>
        <taxon>Weeksellaceae</taxon>
        <taxon>Riemerella</taxon>
    </lineage>
</organism>
<comment type="caution">
    <text evidence="6">The sequence shown here is derived from an EMBL/GenBank/DDBJ whole genome shotgun (WGS) entry which is preliminary data.</text>
</comment>
<dbReference type="InterPro" id="IPR054613">
    <property type="entry name" value="Peptidase_S78_dom"/>
</dbReference>
<evidence type="ECO:0000313" key="6">
    <source>
        <dbReference type="EMBL" id="MCW0523543.1"/>
    </source>
</evidence>
<evidence type="ECO:0000256" key="4">
    <source>
        <dbReference type="SAM" id="Coils"/>
    </source>
</evidence>
<dbReference type="Proteomes" id="UP001207440">
    <property type="component" value="Unassembled WGS sequence"/>
</dbReference>
<dbReference type="Pfam" id="PF04586">
    <property type="entry name" value="Peptidase_S78"/>
    <property type="match status" value="1"/>
</dbReference>
<evidence type="ECO:0000256" key="2">
    <source>
        <dbReference type="ARBA" id="ARBA00022670"/>
    </source>
</evidence>
<dbReference type="GO" id="GO:0008233">
    <property type="term" value="F:peptidase activity"/>
    <property type="evidence" value="ECO:0007669"/>
    <property type="project" value="UniProtKB-KW"/>
</dbReference>
<keyword evidence="3" id="KW-0378">Hydrolase</keyword>
<protein>
    <submittedName>
        <fullName evidence="6">Caudovirus prohead protease</fullName>
    </submittedName>
</protein>
<dbReference type="GO" id="GO:0006508">
    <property type="term" value="P:proteolysis"/>
    <property type="evidence" value="ECO:0007669"/>
    <property type="project" value="UniProtKB-KW"/>
</dbReference>
<keyword evidence="1" id="KW-1188">Viral release from host cell</keyword>
<feature type="coiled-coil region" evidence="4">
    <location>
        <begin position="182"/>
        <end position="238"/>
    </location>
</feature>
<evidence type="ECO:0000259" key="5">
    <source>
        <dbReference type="Pfam" id="PF04586"/>
    </source>
</evidence>
<evidence type="ECO:0000256" key="1">
    <source>
        <dbReference type="ARBA" id="ARBA00022612"/>
    </source>
</evidence>
<evidence type="ECO:0000256" key="3">
    <source>
        <dbReference type="ARBA" id="ARBA00022801"/>
    </source>
</evidence>
<name>A0AAP3AKF5_RIEAN</name>
<dbReference type="EMBL" id="JAOZYT010000019">
    <property type="protein sequence ID" value="MCW0523543.1"/>
    <property type="molecule type" value="Genomic_DNA"/>
</dbReference>
<keyword evidence="4" id="KW-0175">Coiled coil</keyword>
<sequence>MPRFILNDENKQNSYGFKIRTSGISLERFSTNPVMLDGHNPSNLSVIGQWKDFKTADGKLSADTHFDSEDPHAKAIEGKVERGMIKGASMGISFNKKDFSYENGELVLEKCELHEASIVAIPSNANALRLYAEGGELMNDSDVKALCLSIAQNSAEFKPKNMNKIKLSQLAFIALGFAQTTIEASETEINQAILGLQKQKEEAEQKLQLSEEKLNAYIQKEKEQKAQAVTDLVELSIQQGKITADKKQSFIDLATQNFELAKSTLDAIPAKRNFSTGVQSPSGTSAVTNMEEFQKLSLSEQLAFKEANPEGYQAILKSI</sequence>
<keyword evidence="2 6" id="KW-0645">Protease</keyword>
<dbReference type="RefSeq" id="WP_064970227.1">
    <property type="nucleotide sequence ID" value="NZ_CP029760.1"/>
</dbReference>
<reference evidence="6" key="1">
    <citation type="submission" date="2022-10" db="EMBL/GenBank/DDBJ databases">
        <title>Sifting through the core-genome to identify putative cross-protective antigens against Riemerella anatipestifer.</title>
        <authorList>
            <person name="Zheng X."/>
            <person name="Zhang W."/>
        </authorList>
    </citation>
    <scope>NUCLEOTIDE SEQUENCE</scope>
    <source>
        <strain evidence="6">ZWRA178</strain>
    </source>
</reference>
<proteinExistence type="predicted"/>
<dbReference type="AlphaFoldDB" id="A0AAP3AKF5"/>